<keyword evidence="3 4" id="KW-0687">Ribonucleoprotein</keyword>
<dbReference type="Proteomes" id="UP000192315">
    <property type="component" value="Unassembled WGS sequence"/>
</dbReference>
<dbReference type="OrthoDB" id="6379at2157"/>
<dbReference type="InterPro" id="IPR039699">
    <property type="entry name" value="Ribosomal_uL30"/>
</dbReference>
<evidence type="ECO:0000256" key="2">
    <source>
        <dbReference type="ARBA" id="ARBA00022980"/>
    </source>
</evidence>
<name>A0A8G2L6X5_PICTO</name>
<dbReference type="InterPro" id="IPR005997">
    <property type="entry name" value="Ribosomal_uL30_arc"/>
</dbReference>
<dbReference type="InterPro" id="IPR016082">
    <property type="entry name" value="Ribosomal_uL30_ferredoxin-like"/>
</dbReference>
<dbReference type="InterPro" id="IPR036919">
    <property type="entry name" value="Ribo_uL30_ferredoxin-like_sf"/>
</dbReference>
<evidence type="ECO:0000256" key="3">
    <source>
        <dbReference type="ARBA" id="ARBA00023274"/>
    </source>
</evidence>
<dbReference type="InterPro" id="IPR035808">
    <property type="entry name" value="Ribosomal_uL30_euk_arc"/>
</dbReference>
<proteinExistence type="inferred from homology"/>
<comment type="caution">
    <text evidence="6">The sequence shown here is derived from an EMBL/GenBank/DDBJ whole genome shotgun (WGS) entry which is preliminary data.</text>
</comment>
<dbReference type="SMR" id="A0A8G2L6X5"/>
<reference evidence="6 7" key="1">
    <citation type="submission" date="2017-04" db="EMBL/GenBank/DDBJ databases">
        <authorList>
            <person name="Varghese N."/>
            <person name="Submissions S."/>
        </authorList>
    </citation>
    <scope>NUCLEOTIDE SEQUENCE [LARGE SCALE GENOMIC DNA]</scope>
    <source>
        <strain evidence="6 7">DSM 9789</strain>
    </source>
</reference>
<protein>
    <recommendedName>
        <fullName evidence="4">Large ribosomal subunit protein uL30</fullName>
    </recommendedName>
</protein>
<accession>A0A8G2L6X5</accession>
<organism evidence="6 7">
    <name type="scientific">Picrophilus torridus (strain ATCC 700027 / DSM 9790 / JCM 10055 / NBRC 100828 / KAW 2/3)</name>
    <dbReference type="NCBI Taxonomy" id="1122961"/>
    <lineage>
        <taxon>Archaea</taxon>
        <taxon>Methanobacteriati</taxon>
        <taxon>Thermoplasmatota</taxon>
        <taxon>Thermoplasmata</taxon>
        <taxon>Thermoplasmatales</taxon>
        <taxon>Picrophilaceae</taxon>
        <taxon>Picrophilus</taxon>
    </lineage>
</organism>
<keyword evidence="2 4" id="KW-0689">Ribosomal protein</keyword>
<dbReference type="NCBIfam" id="TIGR01309">
    <property type="entry name" value="uL30_arch"/>
    <property type="match status" value="1"/>
</dbReference>
<dbReference type="NCBIfam" id="NF004711">
    <property type="entry name" value="PRK06049.1"/>
    <property type="match status" value="1"/>
</dbReference>
<evidence type="ECO:0000256" key="1">
    <source>
        <dbReference type="ARBA" id="ARBA00007594"/>
    </source>
</evidence>
<dbReference type="PANTHER" id="PTHR11524">
    <property type="entry name" value="60S RIBOSOMAL PROTEIN L7"/>
    <property type="match status" value="1"/>
</dbReference>
<sequence>MLAVIRIRGRTGLKPAAKKTTELLNLNRINHLVIVRETPDFMGMLNTAKDYLTWGELDKETLELLLEKRALMVGRKKLDSENIKELGFSSISEMADSIMSGKMLKDFKNLVPVIRLNPPRGGYESILKPYKEKGSSGYRGKDINNLIRRMLVPGVDLNGKNEN</sequence>
<comment type="subunit">
    <text evidence="4">Part of the 50S ribosomal subunit.</text>
</comment>
<dbReference type="GO" id="GO:0022625">
    <property type="term" value="C:cytosolic large ribosomal subunit"/>
    <property type="evidence" value="ECO:0007669"/>
    <property type="project" value="UniProtKB-UniRule"/>
</dbReference>
<dbReference type="SUPFAM" id="SSF55129">
    <property type="entry name" value="Ribosomal protein L30p/L7e"/>
    <property type="match status" value="1"/>
</dbReference>
<dbReference type="GO" id="GO:0000463">
    <property type="term" value="P:maturation of LSU-rRNA from tricistronic rRNA transcript (SSU-rRNA, 5.8S rRNA, LSU-rRNA)"/>
    <property type="evidence" value="ECO:0007669"/>
    <property type="project" value="TreeGrafter"/>
</dbReference>
<dbReference type="GO" id="GO:0006412">
    <property type="term" value="P:translation"/>
    <property type="evidence" value="ECO:0007669"/>
    <property type="project" value="UniProtKB-UniRule"/>
</dbReference>
<evidence type="ECO:0000259" key="5">
    <source>
        <dbReference type="Pfam" id="PF00327"/>
    </source>
</evidence>
<gene>
    <name evidence="4" type="primary">rpl30</name>
    <name evidence="6" type="ORF">SAMN02745355_0329</name>
</gene>
<dbReference type="PANTHER" id="PTHR11524:SF16">
    <property type="entry name" value="LARGE RIBOSOMAL SUBUNIT PROTEIN UL30"/>
    <property type="match status" value="1"/>
</dbReference>
<keyword evidence="7" id="KW-1185">Reference proteome</keyword>
<dbReference type="CDD" id="cd01657">
    <property type="entry name" value="Ribosomal_L7_archeal_euk"/>
    <property type="match status" value="1"/>
</dbReference>
<dbReference type="GO" id="GO:0003723">
    <property type="term" value="F:RNA binding"/>
    <property type="evidence" value="ECO:0007669"/>
    <property type="project" value="TreeGrafter"/>
</dbReference>
<dbReference type="EMBL" id="FWYE01000001">
    <property type="protein sequence ID" value="SMD30448.1"/>
    <property type="molecule type" value="Genomic_DNA"/>
</dbReference>
<evidence type="ECO:0000256" key="4">
    <source>
        <dbReference type="HAMAP-Rule" id="MF_01371"/>
    </source>
</evidence>
<dbReference type="Gene3D" id="3.30.1390.20">
    <property type="entry name" value="Ribosomal protein L30, ferredoxin-like fold domain"/>
    <property type="match status" value="1"/>
</dbReference>
<dbReference type="RefSeq" id="WP_011177462.1">
    <property type="nucleotide sequence ID" value="NC_005877.1"/>
</dbReference>
<feature type="domain" description="Large ribosomal subunit protein uL30-like ferredoxin-like fold" evidence="5">
    <location>
        <begin position="2"/>
        <end position="51"/>
    </location>
</feature>
<dbReference type="AlphaFoldDB" id="A0A8G2L6X5"/>
<dbReference type="Pfam" id="PF00327">
    <property type="entry name" value="Ribosomal_L30"/>
    <property type="match status" value="1"/>
</dbReference>
<dbReference type="HAMAP" id="MF_01371_A">
    <property type="entry name" value="Ribosomal_uL30_A"/>
    <property type="match status" value="1"/>
</dbReference>
<dbReference type="GO" id="GO:0003735">
    <property type="term" value="F:structural constituent of ribosome"/>
    <property type="evidence" value="ECO:0007669"/>
    <property type="project" value="UniProtKB-UniRule"/>
</dbReference>
<comment type="similarity">
    <text evidence="1 4">Belongs to the universal ribosomal protein uL30 family.</text>
</comment>
<dbReference type="GeneID" id="2845435"/>
<dbReference type="Gene3D" id="1.10.15.30">
    <property type="match status" value="1"/>
</dbReference>
<evidence type="ECO:0000313" key="6">
    <source>
        <dbReference type="EMBL" id="SMD30448.1"/>
    </source>
</evidence>
<evidence type="ECO:0000313" key="7">
    <source>
        <dbReference type="Proteomes" id="UP000192315"/>
    </source>
</evidence>